<feature type="region of interest" description="Disordered" evidence="13">
    <location>
        <begin position="113"/>
        <end position="138"/>
    </location>
</feature>
<sequence>MLDLAHILLRLLHRLYFLFITLHSYWKRLFWKAPAPLDAPRRRVPRHLALLISGNNQSSDEVIENLIECVTRAVGWCRIVGVRKLTVYDEHGVLVHCAPRIEKCIDDEWSEPDSSASEIEYPLTPPSSDYADSRPISPASNLSRLVTLEIPRRAKKSRSHLNVKKRRSHRDATKPLTLCIISRDSAKPALARAAFSFLRPTDHGTRFPQITVNCLDTLLEYDNSLSSPDFLIVHSINPQDHETPTPLELHGYPPWHIRLTEIHNSHRNRLNFSDSPCLVDEIMFREALDEYAQAEFRLGK</sequence>
<protein>
    <recommendedName>
        <fullName evidence="5">ditrans,polycis-polyprenyl diphosphate synthase [(2E,6E)-farnesyldiphosphate specific]</fullName>
        <ecNumber evidence="5">2.5.1.87</ecNumber>
    </recommendedName>
</protein>
<evidence type="ECO:0000256" key="9">
    <source>
        <dbReference type="ARBA" id="ARBA00022842"/>
    </source>
</evidence>
<gene>
    <name evidence="14" type="ORF">M378DRAFT_155821</name>
</gene>
<evidence type="ECO:0000313" key="15">
    <source>
        <dbReference type="Proteomes" id="UP000054549"/>
    </source>
</evidence>
<evidence type="ECO:0000256" key="10">
    <source>
        <dbReference type="ARBA" id="ARBA00022989"/>
    </source>
</evidence>
<keyword evidence="9" id="KW-0460">Magnesium</keyword>
<dbReference type="EC" id="2.5.1.87" evidence="5"/>
<dbReference type="GO" id="GO:1904423">
    <property type="term" value="C:dehydrodolichyl diphosphate synthase complex"/>
    <property type="evidence" value="ECO:0007669"/>
    <property type="project" value="InterPro"/>
</dbReference>
<dbReference type="STRING" id="946122.A0A0C2X914"/>
<keyword evidence="11" id="KW-0472">Membrane</keyword>
<evidence type="ECO:0000256" key="8">
    <source>
        <dbReference type="ARBA" id="ARBA00022824"/>
    </source>
</evidence>
<reference evidence="14 15" key="1">
    <citation type="submission" date="2014-04" db="EMBL/GenBank/DDBJ databases">
        <title>Evolutionary Origins and Diversification of the Mycorrhizal Mutualists.</title>
        <authorList>
            <consortium name="DOE Joint Genome Institute"/>
            <consortium name="Mycorrhizal Genomics Consortium"/>
            <person name="Kohler A."/>
            <person name="Kuo A."/>
            <person name="Nagy L.G."/>
            <person name="Floudas D."/>
            <person name="Copeland A."/>
            <person name="Barry K.W."/>
            <person name="Cichocki N."/>
            <person name="Veneault-Fourrey C."/>
            <person name="LaButti K."/>
            <person name="Lindquist E.A."/>
            <person name="Lipzen A."/>
            <person name="Lundell T."/>
            <person name="Morin E."/>
            <person name="Murat C."/>
            <person name="Riley R."/>
            <person name="Ohm R."/>
            <person name="Sun H."/>
            <person name="Tunlid A."/>
            <person name="Henrissat B."/>
            <person name="Grigoriev I.V."/>
            <person name="Hibbett D.S."/>
            <person name="Martin F."/>
        </authorList>
    </citation>
    <scope>NUCLEOTIDE SEQUENCE [LARGE SCALE GENOMIC DNA]</scope>
    <source>
        <strain evidence="14 15">Koide BX008</strain>
    </source>
</reference>
<dbReference type="SUPFAM" id="SSF64005">
    <property type="entry name" value="Undecaprenyl diphosphate synthase"/>
    <property type="match status" value="1"/>
</dbReference>
<dbReference type="Gene3D" id="3.40.1180.10">
    <property type="entry name" value="Decaprenyl diphosphate synthase-like"/>
    <property type="match status" value="1"/>
</dbReference>
<dbReference type="UniPathway" id="UPA00378"/>
<dbReference type="FunCoup" id="A0A0C2X914">
    <property type="interactions" value="266"/>
</dbReference>
<keyword evidence="7" id="KW-0812">Transmembrane</keyword>
<evidence type="ECO:0000256" key="4">
    <source>
        <dbReference type="ARBA" id="ARBA00005432"/>
    </source>
</evidence>
<dbReference type="InParanoid" id="A0A0C2X914"/>
<evidence type="ECO:0000256" key="5">
    <source>
        <dbReference type="ARBA" id="ARBA00012596"/>
    </source>
</evidence>
<comment type="subcellular location">
    <subcellularLocation>
        <location evidence="2">Endoplasmic reticulum membrane</location>
    </subcellularLocation>
</comment>
<dbReference type="HOGENOM" id="CLU_080749_0_0_1"/>
<dbReference type="Proteomes" id="UP000054549">
    <property type="component" value="Unassembled WGS sequence"/>
</dbReference>
<keyword evidence="8" id="KW-0256">Endoplasmic reticulum</keyword>
<keyword evidence="10" id="KW-1133">Transmembrane helix</keyword>
<dbReference type="AlphaFoldDB" id="A0A0C2X914"/>
<proteinExistence type="inferred from homology"/>
<comment type="similarity">
    <text evidence="4">Belongs to the UPP synthase family.</text>
</comment>
<dbReference type="PANTHER" id="PTHR21528">
    <property type="entry name" value="DEHYDRODOLICHYL DIPHOSPHATE SYNTHASE COMPLEX SUBUNIT NUS1"/>
    <property type="match status" value="1"/>
</dbReference>
<dbReference type="OrthoDB" id="3057168at2759"/>
<keyword evidence="6" id="KW-0808">Transferase</keyword>
<organism evidence="14 15">
    <name type="scientific">Amanita muscaria (strain Koide BX008)</name>
    <dbReference type="NCBI Taxonomy" id="946122"/>
    <lineage>
        <taxon>Eukaryota</taxon>
        <taxon>Fungi</taxon>
        <taxon>Dikarya</taxon>
        <taxon>Basidiomycota</taxon>
        <taxon>Agaricomycotina</taxon>
        <taxon>Agaricomycetes</taxon>
        <taxon>Agaricomycetidae</taxon>
        <taxon>Agaricales</taxon>
        <taxon>Pluteineae</taxon>
        <taxon>Amanitaceae</taxon>
        <taxon>Amanita</taxon>
    </lineage>
</organism>
<comment type="pathway">
    <text evidence="3">Protein modification; protein glycosylation.</text>
</comment>
<accession>A0A0C2X914</accession>
<comment type="catalytic activity">
    <reaction evidence="12">
        <text>n isopentenyl diphosphate + (2E,6E)-farnesyl diphosphate = a di-trans,poly-cis-polyprenyl diphosphate + n diphosphate</text>
        <dbReference type="Rhea" id="RHEA:53008"/>
        <dbReference type="Rhea" id="RHEA-COMP:19494"/>
        <dbReference type="ChEBI" id="CHEBI:33019"/>
        <dbReference type="ChEBI" id="CHEBI:128769"/>
        <dbReference type="ChEBI" id="CHEBI:136960"/>
        <dbReference type="ChEBI" id="CHEBI:175763"/>
        <dbReference type="EC" id="2.5.1.87"/>
    </reaction>
</comment>
<dbReference type="InterPro" id="IPR036424">
    <property type="entry name" value="UPP_synth-like_sf"/>
</dbReference>
<evidence type="ECO:0000256" key="11">
    <source>
        <dbReference type="ARBA" id="ARBA00023136"/>
    </source>
</evidence>
<name>A0A0C2X914_AMAMK</name>
<evidence type="ECO:0000256" key="7">
    <source>
        <dbReference type="ARBA" id="ARBA00022692"/>
    </source>
</evidence>
<evidence type="ECO:0000256" key="1">
    <source>
        <dbReference type="ARBA" id="ARBA00001946"/>
    </source>
</evidence>
<evidence type="ECO:0000256" key="13">
    <source>
        <dbReference type="SAM" id="MobiDB-lite"/>
    </source>
</evidence>
<evidence type="ECO:0000256" key="3">
    <source>
        <dbReference type="ARBA" id="ARBA00004922"/>
    </source>
</evidence>
<dbReference type="PANTHER" id="PTHR21528:SF0">
    <property type="entry name" value="DEHYDRODOLICHYL DIPHOSPHATE SYNTHASE COMPLEX SUBUNIT NUS1"/>
    <property type="match status" value="1"/>
</dbReference>
<comment type="cofactor">
    <cofactor evidence="1">
        <name>Mg(2+)</name>
        <dbReference type="ChEBI" id="CHEBI:18420"/>
    </cofactor>
</comment>
<evidence type="ECO:0000256" key="2">
    <source>
        <dbReference type="ARBA" id="ARBA00004586"/>
    </source>
</evidence>
<evidence type="ECO:0000256" key="12">
    <source>
        <dbReference type="ARBA" id="ARBA00047353"/>
    </source>
</evidence>
<evidence type="ECO:0000256" key="6">
    <source>
        <dbReference type="ARBA" id="ARBA00022679"/>
    </source>
</evidence>
<evidence type="ECO:0000313" key="14">
    <source>
        <dbReference type="EMBL" id="KIL70877.1"/>
    </source>
</evidence>
<keyword evidence="15" id="KW-1185">Reference proteome</keyword>
<dbReference type="GO" id="GO:0005789">
    <property type="term" value="C:endoplasmic reticulum membrane"/>
    <property type="evidence" value="ECO:0007669"/>
    <property type="project" value="UniProtKB-SubCell"/>
</dbReference>
<dbReference type="InterPro" id="IPR038887">
    <property type="entry name" value="Nus1/NgBR"/>
</dbReference>
<dbReference type="GO" id="GO:0045547">
    <property type="term" value="F:ditrans,polycis-polyprenyl diphosphate synthase [(2E,6E)-farnesyl diphosphate specific] activity"/>
    <property type="evidence" value="ECO:0007669"/>
    <property type="project" value="UniProtKB-EC"/>
</dbReference>
<dbReference type="EMBL" id="KN818223">
    <property type="protein sequence ID" value="KIL70877.1"/>
    <property type="molecule type" value="Genomic_DNA"/>
</dbReference>